<reference evidence="2" key="2">
    <citation type="submission" date="2013-10" db="EMBL/GenBank/DDBJ databases">
        <authorList>
            <person name="Aslett M."/>
        </authorList>
    </citation>
    <scope>NUCLEOTIDE SEQUENCE [LARGE SCALE GENOMIC DNA]</scope>
    <source>
        <strain evidence="2">Houghton</strain>
    </source>
</reference>
<evidence type="ECO:0000313" key="2">
    <source>
        <dbReference type="EMBL" id="CDJ35460.1"/>
    </source>
</evidence>
<keyword evidence="1" id="KW-0732">Signal</keyword>
<dbReference type="GeneID" id="25377486"/>
<dbReference type="Proteomes" id="UP000030744">
    <property type="component" value="Unassembled WGS sequence"/>
</dbReference>
<dbReference type="InterPro" id="IPR021288">
    <property type="entry name" value="Surface_antigen"/>
</dbReference>
<dbReference type="OrthoDB" id="347142at2759"/>
<dbReference type="VEuPathDB" id="ToxoDB:EMH_0026170"/>
<evidence type="ECO:0000256" key="1">
    <source>
        <dbReference type="SAM" id="SignalP"/>
    </source>
</evidence>
<dbReference type="RefSeq" id="XP_013358038.1">
    <property type="nucleotide sequence ID" value="XM_013502584.1"/>
</dbReference>
<protein>
    <submittedName>
        <fullName evidence="2">SAG family member</fullName>
    </submittedName>
</protein>
<proteinExistence type="predicted"/>
<dbReference type="AlphaFoldDB" id="U6KBR8"/>
<feature type="signal peptide" evidence="1">
    <location>
        <begin position="1"/>
        <end position="25"/>
    </location>
</feature>
<sequence length="256" mass="26667">MAPVKLLPLLGATIAVLGNATPGDGASPGGSTTTTYSVELGAEGACLSDINGLREKGGLSKFVQPTEAGKQLPSPENSDNKWDAFCQDVLRAGKQGLKASLPSDDDGSSSAMYGMMVISSSKVDCSAVVDRWKDAYKSFSGFPPAPDQASGLYDNSDTVMFTALFNPSSGATADCRVATCTETVTTTVPSEQPKKTEKKGYAFLCVTTPNVLAEKGTPPFTKEQWEKIASIFKASAPAVLPSVSFVIFAALMGAIL</sequence>
<keyword evidence="3" id="KW-1185">Reference proteome</keyword>
<reference evidence="2" key="1">
    <citation type="submission" date="2013-10" db="EMBL/GenBank/DDBJ databases">
        <title>Genomic analysis of the causative agents of coccidiosis in chickens.</title>
        <authorList>
            <person name="Reid A.J."/>
            <person name="Blake D."/>
            <person name="Billington K."/>
            <person name="Browne H."/>
            <person name="Dunn M."/>
            <person name="Hung S."/>
            <person name="Kawahara F."/>
            <person name="Miranda-Saavedra D."/>
            <person name="Mourier T."/>
            <person name="Nagra H."/>
            <person name="Otto T.D."/>
            <person name="Rawlings N."/>
            <person name="Sanchez A."/>
            <person name="Sanders M."/>
            <person name="Subramaniam C."/>
            <person name="Tay Y."/>
            <person name="Dear P."/>
            <person name="Doerig C."/>
            <person name="Gruber A."/>
            <person name="Parkinson J."/>
            <person name="Shirley M."/>
            <person name="Wan K.L."/>
            <person name="Berriman M."/>
            <person name="Tomley F."/>
            <person name="Pain A."/>
        </authorList>
    </citation>
    <scope>NUCLEOTIDE SEQUENCE [LARGE SCALE GENOMIC DNA]</scope>
    <source>
        <strain evidence="2">Houghton</strain>
    </source>
</reference>
<name>U6KBR8_9EIME</name>
<feature type="chain" id="PRO_5004673212" evidence="1">
    <location>
        <begin position="26"/>
        <end position="256"/>
    </location>
</feature>
<dbReference type="Pfam" id="PF11054">
    <property type="entry name" value="Surface_antigen"/>
    <property type="match status" value="1"/>
</dbReference>
<accession>U6KBR8</accession>
<evidence type="ECO:0000313" key="3">
    <source>
        <dbReference type="Proteomes" id="UP000030744"/>
    </source>
</evidence>
<organism evidence="2 3">
    <name type="scientific">Eimeria mitis</name>
    <dbReference type="NCBI Taxonomy" id="44415"/>
    <lineage>
        <taxon>Eukaryota</taxon>
        <taxon>Sar</taxon>
        <taxon>Alveolata</taxon>
        <taxon>Apicomplexa</taxon>
        <taxon>Conoidasida</taxon>
        <taxon>Coccidia</taxon>
        <taxon>Eucoccidiorida</taxon>
        <taxon>Eimeriorina</taxon>
        <taxon>Eimeriidae</taxon>
        <taxon>Eimeria</taxon>
    </lineage>
</organism>
<gene>
    <name evidence="2" type="ORF">EMH_0026170</name>
</gene>
<dbReference type="EMBL" id="HG688514">
    <property type="protein sequence ID" value="CDJ35460.1"/>
    <property type="molecule type" value="Genomic_DNA"/>
</dbReference>